<organism evidence="5 6">
    <name type="scientific">Victivallis lenta</name>
    <dbReference type="NCBI Taxonomy" id="2606640"/>
    <lineage>
        <taxon>Bacteria</taxon>
        <taxon>Pseudomonadati</taxon>
        <taxon>Lentisphaerota</taxon>
        <taxon>Lentisphaeria</taxon>
        <taxon>Victivallales</taxon>
        <taxon>Victivallaceae</taxon>
        <taxon>Victivallis</taxon>
    </lineage>
</organism>
<evidence type="ECO:0000256" key="1">
    <source>
        <dbReference type="ARBA" id="ARBA00023015"/>
    </source>
</evidence>
<evidence type="ECO:0000313" key="6">
    <source>
        <dbReference type="Proteomes" id="UP000435649"/>
    </source>
</evidence>
<dbReference type="EMBL" id="VUNS01000037">
    <property type="protein sequence ID" value="MST99457.1"/>
    <property type="molecule type" value="Genomic_DNA"/>
</dbReference>
<dbReference type="GO" id="GO:0003700">
    <property type="term" value="F:DNA-binding transcription factor activity"/>
    <property type="evidence" value="ECO:0007669"/>
    <property type="project" value="InterPro"/>
</dbReference>
<evidence type="ECO:0000256" key="3">
    <source>
        <dbReference type="ARBA" id="ARBA00023163"/>
    </source>
</evidence>
<feature type="domain" description="HTH gntR-type" evidence="4">
    <location>
        <begin position="14"/>
        <end position="82"/>
    </location>
</feature>
<reference evidence="5 6" key="1">
    <citation type="submission" date="2019-08" db="EMBL/GenBank/DDBJ databases">
        <title>In-depth cultivation of the pig gut microbiome towards novel bacterial diversity and tailored functional studies.</title>
        <authorList>
            <person name="Wylensek D."/>
            <person name="Hitch T.C.A."/>
            <person name="Clavel T."/>
        </authorList>
    </citation>
    <scope>NUCLEOTIDE SEQUENCE [LARGE SCALE GENOMIC DNA]</scope>
    <source>
        <strain evidence="5 6">BBE-744-WT-12</strain>
    </source>
</reference>
<protein>
    <submittedName>
        <fullName evidence="5">GntR family transcriptional regulator</fullName>
    </submittedName>
</protein>
<comment type="caution">
    <text evidence="5">The sequence shown here is derived from an EMBL/GenBank/DDBJ whole genome shotgun (WGS) entry which is preliminary data.</text>
</comment>
<dbReference type="InterPro" id="IPR000524">
    <property type="entry name" value="Tscrpt_reg_HTH_GntR"/>
</dbReference>
<keyword evidence="3" id="KW-0804">Transcription</keyword>
<name>A0A844G6I8_9BACT</name>
<dbReference type="RefSeq" id="WP_154420644.1">
    <property type="nucleotide sequence ID" value="NZ_VUNS01000037.1"/>
</dbReference>
<keyword evidence="2" id="KW-0238">DNA-binding</keyword>
<proteinExistence type="predicted"/>
<keyword evidence="6" id="KW-1185">Reference proteome</keyword>
<dbReference type="PROSITE" id="PS50949">
    <property type="entry name" value="HTH_GNTR"/>
    <property type="match status" value="1"/>
</dbReference>
<evidence type="ECO:0000313" key="5">
    <source>
        <dbReference type="EMBL" id="MST99457.1"/>
    </source>
</evidence>
<evidence type="ECO:0000259" key="4">
    <source>
        <dbReference type="PROSITE" id="PS50949"/>
    </source>
</evidence>
<evidence type="ECO:0000256" key="2">
    <source>
        <dbReference type="ARBA" id="ARBA00023125"/>
    </source>
</evidence>
<dbReference type="Proteomes" id="UP000435649">
    <property type="component" value="Unassembled WGS sequence"/>
</dbReference>
<gene>
    <name evidence="5" type="ORF">FYJ85_20735</name>
</gene>
<dbReference type="AlphaFoldDB" id="A0A844G6I8"/>
<dbReference type="InterPro" id="IPR036390">
    <property type="entry name" value="WH_DNA-bd_sf"/>
</dbReference>
<sequence length="355" mass="40200">MQIPKDNQDNLSFRPLYKKLAEKISVQILEAKPRNGHFFCTLSDLCEKHNTSITTVRRAVALLTAQGFISCKAGEGVIIKDFELLRKVTSLNFRVLILHHHFRKQLNDFFELRLSALIQGFSSSDISVQVIYRELLDDVNSFYWQSSQGIVCGNSMVNRVLSACQTYGMRQVLVINPPANVILPENFHPVYYDFDGLVRLSCQFWERTGCRKIIMIRNDRNIIPPPEVEIIDLEEYPTVEAGHRIAERFLNVPSNTGFWVTDDFVGLGIYDFFRARGENLNEQRRLLVNSSPSRLLIEELGIATIGFCPLQIGELSAKYFAGILKSPEQPRDSLVINAQANAVVSQGIAASDQSE</sequence>
<dbReference type="InterPro" id="IPR036388">
    <property type="entry name" value="WH-like_DNA-bd_sf"/>
</dbReference>
<dbReference type="SUPFAM" id="SSF53822">
    <property type="entry name" value="Periplasmic binding protein-like I"/>
    <property type="match status" value="1"/>
</dbReference>
<keyword evidence="1" id="KW-0805">Transcription regulation</keyword>
<dbReference type="GO" id="GO:0003677">
    <property type="term" value="F:DNA binding"/>
    <property type="evidence" value="ECO:0007669"/>
    <property type="project" value="UniProtKB-KW"/>
</dbReference>
<accession>A0A844G6I8</accession>
<dbReference type="InterPro" id="IPR028082">
    <property type="entry name" value="Peripla_BP_I"/>
</dbReference>
<dbReference type="SUPFAM" id="SSF46785">
    <property type="entry name" value="Winged helix' DNA-binding domain"/>
    <property type="match status" value="1"/>
</dbReference>
<dbReference type="Gene3D" id="1.10.10.10">
    <property type="entry name" value="Winged helix-like DNA-binding domain superfamily/Winged helix DNA-binding domain"/>
    <property type="match status" value="1"/>
</dbReference>